<feature type="domain" description="Metallo-beta-lactamase" evidence="9">
    <location>
        <begin position="17"/>
        <end position="222"/>
    </location>
</feature>
<evidence type="ECO:0000313" key="12">
    <source>
        <dbReference type="WBParaSite" id="sdigi.contig621.g9253.t1"/>
    </source>
</evidence>
<dbReference type="InterPro" id="IPR036866">
    <property type="entry name" value="RibonucZ/Hydroxyglut_hydro"/>
</dbReference>
<evidence type="ECO:0000256" key="8">
    <source>
        <dbReference type="RuleBase" id="RU365006"/>
    </source>
</evidence>
<comment type="subunit">
    <text evidence="7">CPSF is a heterotetramer composed of four distinct subunits 160, 100, 70 and 30 kDa.</text>
</comment>
<dbReference type="Pfam" id="PF16661">
    <property type="entry name" value="Lactamase_B_6"/>
    <property type="match status" value="1"/>
</dbReference>
<dbReference type="Pfam" id="PF10996">
    <property type="entry name" value="Beta-Casp"/>
    <property type="match status" value="1"/>
</dbReference>
<dbReference type="InterPro" id="IPR027075">
    <property type="entry name" value="CPSF2"/>
</dbReference>
<dbReference type="Pfam" id="PF13299">
    <property type="entry name" value="CPSF100_C"/>
    <property type="match status" value="1"/>
</dbReference>
<comment type="subcellular location">
    <subcellularLocation>
        <location evidence="1 8">Nucleus</location>
    </subcellularLocation>
</comment>
<keyword evidence="11" id="KW-1185">Reference proteome</keyword>
<organism evidence="11 12">
    <name type="scientific">Setaria digitata</name>
    <dbReference type="NCBI Taxonomy" id="48799"/>
    <lineage>
        <taxon>Eukaryota</taxon>
        <taxon>Metazoa</taxon>
        <taxon>Ecdysozoa</taxon>
        <taxon>Nematoda</taxon>
        <taxon>Chromadorea</taxon>
        <taxon>Rhabditida</taxon>
        <taxon>Spirurina</taxon>
        <taxon>Spiruromorpha</taxon>
        <taxon>Filarioidea</taxon>
        <taxon>Setariidae</taxon>
        <taxon>Setaria</taxon>
    </lineage>
</organism>
<comment type="similarity">
    <text evidence="2 8">Belongs to the metallo-beta-lactamase superfamily. RNA-metabolizing metallo-beta-lactamase-like family. CPSF2/YSH1 subfamily.</text>
</comment>
<evidence type="ECO:0000256" key="6">
    <source>
        <dbReference type="ARBA" id="ARBA00058386"/>
    </source>
</evidence>
<dbReference type="Proteomes" id="UP000887581">
    <property type="component" value="Unplaced"/>
</dbReference>
<evidence type="ECO:0000313" key="11">
    <source>
        <dbReference type="Proteomes" id="UP000887581"/>
    </source>
</evidence>
<dbReference type="InterPro" id="IPR035639">
    <property type="entry name" value="CPSF2_MBL"/>
</dbReference>
<reference evidence="12" key="1">
    <citation type="submission" date="2022-11" db="UniProtKB">
        <authorList>
            <consortium name="WormBaseParasite"/>
        </authorList>
    </citation>
    <scope>IDENTIFICATION</scope>
</reference>
<dbReference type="SMART" id="SM00849">
    <property type="entry name" value="Lactamase_B"/>
    <property type="match status" value="1"/>
</dbReference>
<evidence type="ECO:0000259" key="9">
    <source>
        <dbReference type="SMART" id="SM00849"/>
    </source>
</evidence>
<dbReference type="InterPro" id="IPR022712">
    <property type="entry name" value="Beta_Casp"/>
</dbReference>
<dbReference type="PANTHER" id="PTHR45922">
    <property type="entry name" value="CLEAVAGE AND POLYADENYLATION SPECIFICITY FACTOR SUBUNIT 2"/>
    <property type="match status" value="1"/>
</dbReference>
<proteinExistence type="inferred from homology"/>
<dbReference type="SUPFAM" id="SSF56281">
    <property type="entry name" value="Metallo-hydrolase/oxidoreductase"/>
    <property type="match status" value="1"/>
</dbReference>
<keyword evidence="4 8" id="KW-0694">RNA-binding</keyword>
<dbReference type="InterPro" id="IPR001279">
    <property type="entry name" value="Metallo-B-lactamas"/>
</dbReference>
<comment type="function">
    <text evidence="6">CPSF plays a key role in pre-mRNA 3'-end formation, recognizing the AAUAAA signal sequence and interacting with poly(A)polymerase and other factors to bring about cleavage and poly(A) addition.</text>
</comment>
<dbReference type="GO" id="GO:0006398">
    <property type="term" value="P:mRNA 3'-end processing by stem-loop binding and cleavage"/>
    <property type="evidence" value="ECO:0007669"/>
    <property type="project" value="InterPro"/>
</dbReference>
<sequence>MTSIIKLEALSGVQDDGPLCYLLQVDQVYFLLDCGWDERFDMAYIEAVKRRVPLINAVLLSYADIPHLGALPYLVRKCGLNCPIYATVPVYKMGQMFLYDWVNGHTSVEDFNLFNLDDIDAAFERVQQVKYSQTILLKGDNGLQITPLPAGHMIGGAIWRITKMGDEEIVYAVDFNHRKERHLNGCTFEGIGRPNLLITDGFNALYNQPRRKQRDEQLVTRLLGTVRDGGDVMIVIDTAGRVLEIAHLLDQLWHNAEAGLMTYNLVMLSHVASSVVEFAKSQVEWMSDKVLKSFEVGRYNPFQFRHVQLCHTHIDLMRVRSPKVVLVSGLDMESGFSRELFLEWCTDVKNSVIVTGRSGDRTLGARLIRMAEQAAENPSGTINRNLTLEVKRRIRLEGVELENYRAKKRAEEREATRIRLEASRRNARLEQADSSDDSDDDAVMVVPAANSNILNSKTTSMLGNSKRAIMSPFVGSSASSTTAAQIAEQRSHDIMWKWEQQQKSSFFKQSKKSFPMFPYIEEKTRVHIYYLSSVLLKQIAIVKWDDYGEIIRPEEYMIADAPVVPQMPPEHKDGTGDNSLDGQVVPFYEEREWPSKCISQIMKMEVLCKVDFIDFEGRSDGESAKKILSQIKPKQLIIVHGSSAATRHLAQYAQQNGIVQGKIFTPRLGEIVDATIESHIYQVTLSDAVMSSLIFQTVKDAELSWLDARIARRKTVTPGHTQNIVEESSETNENEVEEMEQDGEQVESKRLNNVKVVSADTFCLEPMLSTNIPSHQAVFVNDPKLSDVKQLLASNGFRAEFSSGVLYINNIASIRRNEAGRFHVEGCACEDYYKIRDIVYAQFAVV</sequence>
<dbReference type="GO" id="GO:0003723">
    <property type="term" value="F:RNA binding"/>
    <property type="evidence" value="ECO:0007669"/>
    <property type="project" value="UniProtKB-KW"/>
</dbReference>
<keyword evidence="5 8" id="KW-0539">Nucleus</keyword>
<keyword evidence="3 8" id="KW-0507">mRNA processing</keyword>
<evidence type="ECO:0000259" key="10">
    <source>
        <dbReference type="SMART" id="SM01027"/>
    </source>
</evidence>
<dbReference type="SMART" id="SM01027">
    <property type="entry name" value="Beta-Casp"/>
    <property type="match status" value="1"/>
</dbReference>
<dbReference type="Gene3D" id="3.60.15.10">
    <property type="entry name" value="Ribonuclease Z/Hydroxyacylglutathione hydrolase-like"/>
    <property type="match status" value="1"/>
</dbReference>
<dbReference type="GO" id="GO:0005847">
    <property type="term" value="C:mRNA cleavage and polyadenylation specificity factor complex"/>
    <property type="evidence" value="ECO:0007669"/>
    <property type="project" value="InterPro"/>
</dbReference>
<dbReference type="CDD" id="cd16293">
    <property type="entry name" value="CPSF2-like_MBL-fold"/>
    <property type="match status" value="1"/>
</dbReference>
<dbReference type="FunFam" id="3.60.15.10:FF:000008">
    <property type="entry name" value="Cleavage and polyadenylation specificity factor subunit 2"/>
    <property type="match status" value="1"/>
</dbReference>
<dbReference type="InterPro" id="IPR011108">
    <property type="entry name" value="RMMBL"/>
</dbReference>
<name>A0A915PZB5_9BILA</name>
<dbReference type="Pfam" id="PF07521">
    <property type="entry name" value="RMMBL"/>
    <property type="match status" value="1"/>
</dbReference>
<dbReference type="WBParaSite" id="sdigi.contig621.g9253.t1">
    <property type="protein sequence ID" value="sdigi.contig621.g9253.t1"/>
    <property type="gene ID" value="sdigi.contig621.g9253"/>
</dbReference>
<evidence type="ECO:0000256" key="3">
    <source>
        <dbReference type="ARBA" id="ARBA00022664"/>
    </source>
</evidence>
<feature type="domain" description="Beta-Casp" evidence="10">
    <location>
        <begin position="242"/>
        <end position="367"/>
    </location>
</feature>
<evidence type="ECO:0000256" key="1">
    <source>
        <dbReference type="ARBA" id="ARBA00004123"/>
    </source>
</evidence>
<evidence type="ECO:0000256" key="7">
    <source>
        <dbReference type="ARBA" id="ARBA00065452"/>
    </source>
</evidence>
<evidence type="ECO:0000256" key="5">
    <source>
        <dbReference type="ARBA" id="ARBA00023242"/>
    </source>
</evidence>
<evidence type="ECO:0000256" key="2">
    <source>
        <dbReference type="ARBA" id="ARBA00010624"/>
    </source>
</evidence>
<protein>
    <recommendedName>
        <fullName evidence="8">Cleavage and polyadenylation specificity factor subunit 2</fullName>
    </recommendedName>
    <alternativeName>
        <fullName evidence="8">Cleavage and polyadenylation specificity factor 100 kDa subunit</fullName>
    </alternativeName>
</protein>
<dbReference type="AlphaFoldDB" id="A0A915PZB5"/>
<dbReference type="InterPro" id="IPR025069">
    <property type="entry name" value="Cpsf2_C"/>
</dbReference>
<evidence type="ECO:0000256" key="4">
    <source>
        <dbReference type="ARBA" id="ARBA00022884"/>
    </source>
</evidence>
<dbReference type="PANTHER" id="PTHR45922:SF1">
    <property type="entry name" value="CLEAVAGE AND POLYADENYLATION SPECIFICITY FACTOR SUBUNIT 2"/>
    <property type="match status" value="1"/>
</dbReference>
<accession>A0A915PZB5</accession>